<dbReference type="PANTHER" id="PTHR10993">
    <property type="entry name" value="OCTANOYLTRANSFERASE"/>
    <property type="match status" value="1"/>
</dbReference>
<dbReference type="Proteomes" id="UP000316726">
    <property type="component" value="Chromosome 9"/>
</dbReference>
<dbReference type="CDD" id="cd16444">
    <property type="entry name" value="LipB"/>
    <property type="match status" value="1"/>
</dbReference>
<dbReference type="Pfam" id="PF21948">
    <property type="entry name" value="LplA-B_cat"/>
    <property type="match status" value="1"/>
</dbReference>
<proteinExistence type="inferred from homology"/>
<dbReference type="GO" id="GO:0009249">
    <property type="term" value="P:protein lipoylation"/>
    <property type="evidence" value="ECO:0007669"/>
    <property type="project" value="InterPro"/>
</dbReference>
<evidence type="ECO:0000256" key="3">
    <source>
        <dbReference type="ARBA" id="ARBA00012334"/>
    </source>
</evidence>
<evidence type="ECO:0000256" key="5">
    <source>
        <dbReference type="ARBA" id="ARBA00023315"/>
    </source>
</evidence>
<evidence type="ECO:0000259" key="7">
    <source>
        <dbReference type="PROSITE" id="PS51733"/>
    </source>
</evidence>
<dbReference type="EMBL" id="CP031042">
    <property type="protein sequence ID" value="QDZ22847.1"/>
    <property type="molecule type" value="Genomic_DNA"/>
</dbReference>
<gene>
    <name evidence="8" type="ORF">A3770_09p53650</name>
</gene>
<feature type="domain" description="BPL/LPL catalytic" evidence="7">
    <location>
        <begin position="121"/>
        <end position="310"/>
    </location>
</feature>
<dbReference type="InterPro" id="IPR045864">
    <property type="entry name" value="aa-tRNA-synth_II/BPL/LPL"/>
</dbReference>
<dbReference type="Gene3D" id="3.30.930.10">
    <property type="entry name" value="Bira Bifunctional Protein, Domain 2"/>
    <property type="match status" value="1"/>
</dbReference>
<feature type="compositionally biased region" description="Basic and acidic residues" evidence="6">
    <location>
        <begin position="47"/>
        <end position="59"/>
    </location>
</feature>
<evidence type="ECO:0000256" key="4">
    <source>
        <dbReference type="ARBA" id="ARBA00022679"/>
    </source>
</evidence>
<dbReference type="InterPro" id="IPR004143">
    <property type="entry name" value="BPL_LPL_catalytic"/>
</dbReference>
<dbReference type="PANTHER" id="PTHR10993:SF7">
    <property type="entry name" value="LIPOYLTRANSFERASE 2, MITOCHONDRIAL-RELATED"/>
    <property type="match status" value="1"/>
</dbReference>
<evidence type="ECO:0000256" key="6">
    <source>
        <dbReference type="SAM" id="MobiDB-lite"/>
    </source>
</evidence>
<dbReference type="PROSITE" id="PS01313">
    <property type="entry name" value="LIPB"/>
    <property type="match status" value="1"/>
</dbReference>
<keyword evidence="4 8" id="KW-0808">Transferase</keyword>
<evidence type="ECO:0000256" key="2">
    <source>
        <dbReference type="ARBA" id="ARBA00007907"/>
    </source>
</evidence>
<dbReference type="InterPro" id="IPR020605">
    <property type="entry name" value="Octanoyltransferase_CS"/>
</dbReference>
<accession>A0A5B8MR90</accession>
<protein>
    <recommendedName>
        <fullName evidence="3">lipoyl(octanoyl) transferase</fullName>
        <ecNumber evidence="3">2.3.1.181</ecNumber>
    </recommendedName>
</protein>
<dbReference type="HAMAP" id="MF_00013">
    <property type="entry name" value="LipB"/>
    <property type="match status" value="1"/>
</dbReference>
<dbReference type="AlphaFoldDB" id="A0A5B8MR90"/>
<dbReference type="InterPro" id="IPR000544">
    <property type="entry name" value="Octanoyltransferase"/>
</dbReference>
<dbReference type="EC" id="2.3.1.181" evidence="3"/>
<dbReference type="GO" id="GO:0033819">
    <property type="term" value="F:lipoyl(octanoyl) transferase activity"/>
    <property type="evidence" value="ECO:0007669"/>
    <property type="project" value="UniProtKB-EC"/>
</dbReference>
<organism evidence="8 9">
    <name type="scientific">Chloropicon primus</name>
    <dbReference type="NCBI Taxonomy" id="1764295"/>
    <lineage>
        <taxon>Eukaryota</taxon>
        <taxon>Viridiplantae</taxon>
        <taxon>Chlorophyta</taxon>
        <taxon>Chloropicophyceae</taxon>
        <taxon>Chloropicales</taxon>
        <taxon>Chloropicaceae</taxon>
        <taxon>Chloropicon</taxon>
    </lineage>
</organism>
<dbReference type="SUPFAM" id="SSF55681">
    <property type="entry name" value="Class II aaRS and biotin synthetases"/>
    <property type="match status" value="1"/>
</dbReference>
<comment type="pathway">
    <text evidence="1">Protein modification; protein lipoylation via endogenous pathway; protein N(6)-(lipoyl)lysine from octanoyl-[acyl-carrier-protein]: step 1/2.</text>
</comment>
<sequence>MAMAFPRGDGPPPAECRIRGHGQVGLRPADRGKATRRSLGGTRRRRGEAARGTKDASWRETLGDLDSSFESGGVRTREEATTSGKLCVLRDDSSHPTPYESAWEEQKRLVSSKCLQLERGQVLTQDLLLVQHEAVYTLGAGSTTDHLLFDEEDPPLPLFRTERGGEVTYHGPGQLVLYPVMDLRSFEQDLHWYMRTLEEVVIRTLGALGLEGERVEGLTGVWVEGKKVAAIGVRAKRWITYHGLALNVTTDLSPFENIVPCGIQDRGVTSVYDLLAGAKGGEKGLDKDALLKDVATELLNSFEELFGVEYCLVD</sequence>
<reference evidence="8 9" key="1">
    <citation type="submission" date="2018-07" db="EMBL/GenBank/DDBJ databases">
        <title>The complete nuclear genome of the prasinophyte Chloropicon primus (CCMP1205).</title>
        <authorList>
            <person name="Pombert J.-F."/>
            <person name="Otis C."/>
            <person name="Turmel M."/>
            <person name="Lemieux C."/>
        </authorList>
    </citation>
    <scope>NUCLEOTIDE SEQUENCE [LARGE SCALE GENOMIC DNA]</scope>
    <source>
        <strain evidence="8 9">CCMP1205</strain>
    </source>
</reference>
<evidence type="ECO:0000313" key="8">
    <source>
        <dbReference type="EMBL" id="QDZ22847.1"/>
    </source>
</evidence>
<feature type="region of interest" description="Disordered" evidence="6">
    <location>
        <begin position="1"/>
        <end position="59"/>
    </location>
</feature>
<dbReference type="OrthoDB" id="19908at2759"/>
<dbReference type="NCBIfam" id="TIGR00214">
    <property type="entry name" value="lipB"/>
    <property type="match status" value="1"/>
</dbReference>
<evidence type="ECO:0000313" key="9">
    <source>
        <dbReference type="Proteomes" id="UP000316726"/>
    </source>
</evidence>
<evidence type="ECO:0000256" key="1">
    <source>
        <dbReference type="ARBA" id="ARBA00004821"/>
    </source>
</evidence>
<comment type="similarity">
    <text evidence="2">Belongs to the LipB family.</text>
</comment>
<keyword evidence="9" id="KW-1185">Reference proteome</keyword>
<dbReference type="UniPathway" id="UPA00538">
    <property type="reaction ID" value="UER00592"/>
</dbReference>
<dbReference type="STRING" id="1764295.A0A5B8MR90"/>
<dbReference type="PROSITE" id="PS51733">
    <property type="entry name" value="BPL_LPL_CATALYTIC"/>
    <property type="match status" value="1"/>
</dbReference>
<keyword evidence="5" id="KW-0012">Acyltransferase</keyword>
<dbReference type="NCBIfam" id="NF010925">
    <property type="entry name" value="PRK14345.1"/>
    <property type="match status" value="1"/>
</dbReference>
<name>A0A5B8MR90_9CHLO</name>